<organism evidence="2 3">
    <name type="scientific">Vespula pensylvanica</name>
    <name type="common">Western yellow jacket</name>
    <name type="synonym">Wasp</name>
    <dbReference type="NCBI Taxonomy" id="30213"/>
    <lineage>
        <taxon>Eukaryota</taxon>
        <taxon>Metazoa</taxon>
        <taxon>Ecdysozoa</taxon>
        <taxon>Arthropoda</taxon>
        <taxon>Hexapoda</taxon>
        <taxon>Insecta</taxon>
        <taxon>Pterygota</taxon>
        <taxon>Neoptera</taxon>
        <taxon>Endopterygota</taxon>
        <taxon>Hymenoptera</taxon>
        <taxon>Apocrita</taxon>
        <taxon>Aculeata</taxon>
        <taxon>Vespoidea</taxon>
        <taxon>Vespidae</taxon>
        <taxon>Vespinae</taxon>
        <taxon>Vespula</taxon>
    </lineage>
</organism>
<reference evidence="2" key="1">
    <citation type="journal article" date="2020" name="G3 (Bethesda)">
        <title>High-Quality Assemblies for Three Invasive Social Wasps from the &lt;i&gt;Vespula&lt;/i&gt; Genus.</title>
        <authorList>
            <person name="Harrop T.W.R."/>
            <person name="Guhlin J."/>
            <person name="McLaughlin G.M."/>
            <person name="Permina E."/>
            <person name="Stockwell P."/>
            <person name="Gilligan J."/>
            <person name="Le Lec M.F."/>
            <person name="Gruber M.A.M."/>
            <person name="Quinn O."/>
            <person name="Lovegrove M."/>
            <person name="Duncan E.J."/>
            <person name="Remnant E.J."/>
            <person name="Van Eeckhoven J."/>
            <person name="Graham B."/>
            <person name="Knapp R.A."/>
            <person name="Langford K.W."/>
            <person name="Kronenberg Z."/>
            <person name="Press M.O."/>
            <person name="Eacker S.M."/>
            <person name="Wilson-Rankin E.E."/>
            <person name="Purcell J."/>
            <person name="Lester P.J."/>
            <person name="Dearden P.K."/>
        </authorList>
    </citation>
    <scope>NUCLEOTIDE SEQUENCE</scope>
    <source>
        <strain evidence="2">Volc-1</strain>
    </source>
</reference>
<dbReference type="EMBL" id="JACSDY010000023">
    <property type="protein sequence ID" value="KAF7390573.1"/>
    <property type="molecule type" value="Genomic_DNA"/>
</dbReference>
<keyword evidence="3" id="KW-1185">Reference proteome</keyword>
<evidence type="ECO:0000313" key="2">
    <source>
        <dbReference type="EMBL" id="KAF7390573.1"/>
    </source>
</evidence>
<sequence length="107" mass="11708">MATLLPISPPHAAGVPLPPPLPLQLPPPPPPPEPTPFSDPRDAEQPPPLLAIILRVLRVDDDDDDDDDDDIFYDLYEGSVKGEIKLVLFHLFNGDVLNPFRSGSGRK</sequence>
<feature type="region of interest" description="Disordered" evidence="1">
    <location>
        <begin position="1"/>
        <end position="45"/>
    </location>
</feature>
<dbReference type="AlphaFoldDB" id="A0A834N1B9"/>
<protein>
    <submittedName>
        <fullName evidence="2">Uncharacterized protein</fullName>
    </submittedName>
</protein>
<gene>
    <name evidence="2" type="ORF">H0235_017735</name>
</gene>
<accession>A0A834N1B9</accession>
<evidence type="ECO:0000313" key="3">
    <source>
        <dbReference type="Proteomes" id="UP000600918"/>
    </source>
</evidence>
<comment type="caution">
    <text evidence="2">The sequence shown here is derived from an EMBL/GenBank/DDBJ whole genome shotgun (WGS) entry which is preliminary data.</text>
</comment>
<name>A0A834N1B9_VESPE</name>
<feature type="compositionally biased region" description="Pro residues" evidence="1">
    <location>
        <begin position="16"/>
        <end position="37"/>
    </location>
</feature>
<dbReference type="Proteomes" id="UP000600918">
    <property type="component" value="Unassembled WGS sequence"/>
</dbReference>
<evidence type="ECO:0000256" key="1">
    <source>
        <dbReference type="SAM" id="MobiDB-lite"/>
    </source>
</evidence>
<proteinExistence type="predicted"/>